<evidence type="ECO:0000256" key="3">
    <source>
        <dbReference type="ARBA" id="ARBA00022475"/>
    </source>
</evidence>
<evidence type="ECO:0000256" key="5">
    <source>
        <dbReference type="ARBA" id="ARBA00022927"/>
    </source>
</evidence>
<comment type="similarity">
    <text evidence="9">Belongs to the TatA/E family.</text>
</comment>
<dbReference type="GO" id="GO:0033281">
    <property type="term" value="C:TAT protein transport complex"/>
    <property type="evidence" value="ECO:0007669"/>
    <property type="project" value="UniProtKB-UniRule"/>
</dbReference>
<evidence type="ECO:0000256" key="7">
    <source>
        <dbReference type="ARBA" id="ARBA00023010"/>
    </source>
</evidence>
<dbReference type="OrthoDB" id="5245163at2"/>
<evidence type="ECO:0000256" key="9">
    <source>
        <dbReference type="HAMAP-Rule" id="MF_00236"/>
    </source>
</evidence>
<keyword evidence="6 9" id="KW-1133">Transmembrane helix</keyword>
<dbReference type="Proteomes" id="UP000237846">
    <property type="component" value="Unassembled WGS sequence"/>
</dbReference>
<sequence length="107" mass="11467">MPNIGFWEIAAIGLLIILLFGWKKLPDTARALGRSMRIFKAETSALRDDDTERSASPAPAAQAQPQPSQPAQASPQPIAAPAEQPHADGSGVNGQPVASQWQQQDKR</sequence>
<evidence type="ECO:0000256" key="2">
    <source>
        <dbReference type="ARBA" id="ARBA00022448"/>
    </source>
</evidence>
<feature type="compositionally biased region" description="Polar residues" evidence="10">
    <location>
        <begin position="96"/>
        <end position="107"/>
    </location>
</feature>
<evidence type="ECO:0000313" key="11">
    <source>
        <dbReference type="EMBL" id="PRX92340.1"/>
    </source>
</evidence>
<reference evidence="11 12" key="1">
    <citation type="submission" date="2018-03" db="EMBL/GenBank/DDBJ databases">
        <title>Genomic Encyclopedia of Archaeal and Bacterial Type Strains, Phase II (KMG-II): from individual species to whole genera.</title>
        <authorList>
            <person name="Goeker M."/>
        </authorList>
    </citation>
    <scope>NUCLEOTIDE SEQUENCE [LARGE SCALE GENOMIC DNA]</scope>
    <source>
        <strain evidence="11 12">DSM 45601</strain>
    </source>
</reference>
<keyword evidence="5 9" id="KW-0653">Protein transport</keyword>
<gene>
    <name evidence="9" type="primary">tatA</name>
    <name evidence="11" type="ORF">CLV72_110100</name>
</gene>
<accession>A0A2T0PTW5</accession>
<evidence type="ECO:0000256" key="4">
    <source>
        <dbReference type="ARBA" id="ARBA00022692"/>
    </source>
</evidence>
<keyword evidence="2 9" id="KW-0813">Transport</keyword>
<name>A0A2T0PTW5_9ACTN</name>
<evidence type="ECO:0000256" key="10">
    <source>
        <dbReference type="SAM" id="MobiDB-lite"/>
    </source>
</evidence>
<comment type="function">
    <text evidence="9">Part of the twin-arginine translocation (Tat) system that transports large folded proteins containing a characteristic twin-arginine motif in their signal peptide across membranes. TatA could form the protein-conducting channel of the Tat system.</text>
</comment>
<dbReference type="AlphaFoldDB" id="A0A2T0PTW5"/>
<dbReference type="RefSeq" id="WP_106252509.1">
    <property type="nucleotide sequence ID" value="NZ_PVZC01000010.1"/>
</dbReference>
<dbReference type="PANTHER" id="PTHR42982">
    <property type="entry name" value="SEC-INDEPENDENT PROTEIN TRANSLOCASE PROTEIN TATA"/>
    <property type="match status" value="1"/>
</dbReference>
<evidence type="ECO:0000256" key="1">
    <source>
        <dbReference type="ARBA" id="ARBA00004162"/>
    </source>
</evidence>
<keyword evidence="8 9" id="KW-0472">Membrane</keyword>
<keyword evidence="4 9" id="KW-0812">Transmembrane</keyword>
<dbReference type="HAMAP" id="MF_00236">
    <property type="entry name" value="TatA_E"/>
    <property type="match status" value="1"/>
</dbReference>
<evidence type="ECO:0000313" key="12">
    <source>
        <dbReference type="Proteomes" id="UP000237846"/>
    </source>
</evidence>
<dbReference type="NCBIfam" id="NF001854">
    <property type="entry name" value="PRK00575.1"/>
    <property type="match status" value="1"/>
</dbReference>
<feature type="region of interest" description="Disordered" evidence="10">
    <location>
        <begin position="43"/>
        <end position="107"/>
    </location>
</feature>
<dbReference type="Gene3D" id="1.20.5.3310">
    <property type="match status" value="1"/>
</dbReference>
<dbReference type="Pfam" id="PF02416">
    <property type="entry name" value="TatA_B_E"/>
    <property type="match status" value="1"/>
</dbReference>
<comment type="caution">
    <text evidence="11">The sequence shown here is derived from an EMBL/GenBank/DDBJ whole genome shotgun (WGS) entry which is preliminary data.</text>
</comment>
<evidence type="ECO:0000256" key="8">
    <source>
        <dbReference type="ARBA" id="ARBA00023136"/>
    </source>
</evidence>
<keyword evidence="7 9" id="KW-0811">Translocation</keyword>
<protein>
    <recommendedName>
        <fullName evidence="9">Sec-independent protein translocase protein TatA</fullName>
    </recommendedName>
</protein>
<dbReference type="InterPro" id="IPR006312">
    <property type="entry name" value="TatA/E"/>
</dbReference>
<evidence type="ECO:0000256" key="6">
    <source>
        <dbReference type="ARBA" id="ARBA00022989"/>
    </source>
</evidence>
<dbReference type="InterPro" id="IPR003369">
    <property type="entry name" value="TatA/B/E"/>
</dbReference>
<dbReference type="EMBL" id="PVZC01000010">
    <property type="protein sequence ID" value="PRX92340.1"/>
    <property type="molecule type" value="Genomic_DNA"/>
</dbReference>
<proteinExistence type="inferred from homology"/>
<comment type="subunit">
    <text evidence="9">The Tat system comprises two distinct complexes: a TatABC complex, containing multiple copies of TatA, TatB and TatC subunits, and a separate TatA complex, containing only TatA subunits. Substrates initially bind to the TatABC complex, which probably triggers association of the separate TatA complex to form the active translocon.</text>
</comment>
<feature type="compositionally biased region" description="Low complexity" evidence="10">
    <location>
        <begin position="54"/>
        <end position="84"/>
    </location>
</feature>
<keyword evidence="3 9" id="KW-1003">Cell membrane</keyword>
<feature type="transmembrane region" description="Helical" evidence="9">
    <location>
        <begin position="6"/>
        <end position="22"/>
    </location>
</feature>
<keyword evidence="12" id="KW-1185">Reference proteome</keyword>
<organism evidence="11 12">
    <name type="scientific">Allonocardiopsis opalescens</name>
    <dbReference type="NCBI Taxonomy" id="1144618"/>
    <lineage>
        <taxon>Bacteria</taxon>
        <taxon>Bacillati</taxon>
        <taxon>Actinomycetota</taxon>
        <taxon>Actinomycetes</taxon>
        <taxon>Streptosporangiales</taxon>
        <taxon>Allonocardiopsis</taxon>
    </lineage>
</organism>
<dbReference type="GO" id="GO:0043953">
    <property type="term" value="P:protein transport by the Tat complex"/>
    <property type="evidence" value="ECO:0007669"/>
    <property type="project" value="UniProtKB-UniRule"/>
</dbReference>
<dbReference type="GO" id="GO:0008320">
    <property type="term" value="F:protein transmembrane transporter activity"/>
    <property type="evidence" value="ECO:0007669"/>
    <property type="project" value="UniProtKB-UniRule"/>
</dbReference>
<comment type="subcellular location">
    <subcellularLocation>
        <location evidence="1 9">Cell membrane</location>
        <topology evidence="1 9">Single-pass membrane protein</topology>
    </subcellularLocation>
</comment>
<dbReference type="PANTHER" id="PTHR42982:SF8">
    <property type="entry name" value="SEC-INDEPENDENT PROTEIN TRANSLOCASE PROTEIN TATA"/>
    <property type="match status" value="1"/>
</dbReference>